<accession>A0A8X6FZH0</accession>
<dbReference type="EMBL" id="BMAO01004111">
    <property type="protein sequence ID" value="GFQ92456.1"/>
    <property type="molecule type" value="Genomic_DNA"/>
</dbReference>
<dbReference type="AlphaFoldDB" id="A0A8X6FZH0"/>
<protein>
    <submittedName>
        <fullName evidence="1">Uncharacterized protein</fullName>
    </submittedName>
</protein>
<proteinExistence type="predicted"/>
<dbReference type="OrthoDB" id="441771at2759"/>
<keyword evidence="2" id="KW-1185">Reference proteome</keyword>
<evidence type="ECO:0000313" key="1">
    <source>
        <dbReference type="EMBL" id="GFQ92456.1"/>
    </source>
</evidence>
<comment type="caution">
    <text evidence="1">The sequence shown here is derived from an EMBL/GenBank/DDBJ whole genome shotgun (WGS) entry which is preliminary data.</text>
</comment>
<name>A0A8X6FZH0_TRICU</name>
<organism evidence="1 2">
    <name type="scientific">Trichonephila clavata</name>
    <name type="common">Joro spider</name>
    <name type="synonym">Nephila clavata</name>
    <dbReference type="NCBI Taxonomy" id="2740835"/>
    <lineage>
        <taxon>Eukaryota</taxon>
        <taxon>Metazoa</taxon>
        <taxon>Ecdysozoa</taxon>
        <taxon>Arthropoda</taxon>
        <taxon>Chelicerata</taxon>
        <taxon>Arachnida</taxon>
        <taxon>Araneae</taxon>
        <taxon>Araneomorphae</taxon>
        <taxon>Entelegynae</taxon>
        <taxon>Araneoidea</taxon>
        <taxon>Nephilidae</taxon>
        <taxon>Trichonephila</taxon>
    </lineage>
</organism>
<gene>
    <name evidence="1" type="ORF">TNCT_735151</name>
</gene>
<sequence>MQITDKESMKIRNKVDTRRSEVQVINTVEQMPPDKQKQLSNESKAFDIYKNLLMFTMRSTPQVATKTAEELEKEKQKKQLKLETERRLRMADDKEMKAKSVNHLSVTAYWMILIYNQ</sequence>
<reference evidence="1" key="1">
    <citation type="submission" date="2020-07" db="EMBL/GenBank/DDBJ databases">
        <title>Multicomponent nature underlies the extraordinary mechanical properties of spider dragline silk.</title>
        <authorList>
            <person name="Kono N."/>
            <person name="Nakamura H."/>
            <person name="Mori M."/>
            <person name="Yoshida Y."/>
            <person name="Ohtoshi R."/>
            <person name="Malay A.D."/>
            <person name="Moran D.A.P."/>
            <person name="Tomita M."/>
            <person name="Numata K."/>
            <person name="Arakawa K."/>
        </authorList>
    </citation>
    <scope>NUCLEOTIDE SEQUENCE</scope>
</reference>
<dbReference type="Proteomes" id="UP000887116">
    <property type="component" value="Unassembled WGS sequence"/>
</dbReference>
<evidence type="ECO:0000313" key="2">
    <source>
        <dbReference type="Proteomes" id="UP000887116"/>
    </source>
</evidence>